<dbReference type="GO" id="GO:0009744">
    <property type="term" value="P:response to sucrose"/>
    <property type="evidence" value="ECO:0007669"/>
    <property type="project" value="UniProtKB-ARBA"/>
</dbReference>
<feature type="transmembrane region" description="Helical" evidence="7">
    <location>
        <begin position="353"/>
        <end position="373"/>
    </location>
</feature>
<organism evidence="8 9">
    <name type="scientific">Chlamydomonas eustigma</name>
    <dbReference type="NCBI Taxonomy" id="1157962"/>
    <lineage>
        <taxon>Eukaryota</taxon>
        <taxon>Viridiplantae</taxon>
        <taxon>Chlorophyta</taxon>
        <taxon>core chlorophytes</taxon>
        <taxon>Chlorophyceae</taxon>
        <taxon>CS clade</taxon>
        <taxon>Chlamydomonadales</taxon>
        <taxon>Chlamydomonadaceae</taxon>
        <taxon>Chlamydomonas</taxon>
    </lineage>
</organism>
<evidence type="ECO:0000256" key="4">
    <source>
        <dbReference type="ARBA" id="ARBA00022989"/>
    </source>
</evidence>
<evidence type="ECO:0000256" key="1">
    <source>
        <dbReference type="ARBA" id="ARBA00004141"/>
    </source>
</evidence>
<feature type="transmembrane region" description="Helical" evidence="7">
    <location>
        <begin position="318"/>
        <end position="341"/>
    </location>
</feature>
<evidence type="ECO:0000256" key="7">
    <source>
        <dbReference type="SAM" id="Phobius"/>
    </source>
</evidence>
<feature type="transmembrane region" description="Helical" evidence="7">
    <location>
        <begin position="294"/>
        <end position="312"/>
    </location>
</feature>
<dbReference type="GO" id="GO:0046872">
    <property type="term" value="F:metal ion binding"/>
    <property type="evidence" value="ECO:0007669"/>
    <property type="project" value="UniProtKB-KW"/>
</dbReference>
<keyword evidence="4 7" id="KW-1133">Transmembrane helix</keyword>
<evidence type="ECO:0000313" key="8">
    <source>
        <dbReference type="EMBL" id="GAX74119.1"/>
    </source>
</evidence>
<dbReference type="PANTHER" id="PTHR20855">
    <property type="entry name" value="ADIPOR/PROGESTIN RECEPTOR-RELATED"/>
    <property type="match status" value="1"/>
</dbReference>
<feature type="binding site" evidence="6">
    <location>
        <position position="274"/>
    </location>
    <ligand>
        <name>Zn(2+)</name>
        <dbReference type="ChEBI" id="CHEBI:29105"/>
    </ligand>
</feature>
<dbReference type="InterPro" id="IPR004254">
    <property type="entry name" value="AdipoR/HlyIII-related"/>
</dbReference>
<comment type="subcellular location">
    <subcellularLocation>
        <location evidence="1">Membrane</location>
        <topology evidence="1">Multi-pass membrane protein</topology>
    </subcellularLocation>
</comment>
<evidence type="ECO:0000256" key="2">
    <source>
        <dbReference type="ARBA" id="ARBA00007018"/>
    </source>
</evidence>
<dbReference type="STRING" id="1157962.A0A250WTR0"/>
<comment type="similarity">
    <text evidence="2">Belongs to the ADIPOR family.</text>
</comment>
<proteinExistence type="inferred from homology"/>
<gene>
    <name evidence="8" type="ORF">CEUSTIGMA_g1568.t1</name>
</gene>
<keyword evidence="5 7" id="KW-0472">Membrane</keyword>
<keyword evidence="3 7" id="KW-0812">Transmembrane</keyword>
<dbReference type="EMBL" id="BEGY01000006">
    <property type="protein sequence ID" value="GAX74119.1"/>
    <property type="molecule type" value="Genomic_DNA"/>
</dbReference>
<feature type="binding site" evidence="6">
    <location>
        <position position="425"/>
    </location>
    <ligand>
        <name>Zn(2+)</name>
        <dbReference type="ChEBI" id="CHEBI:29105"/>
    </ligand>
</feature>
<dbReference type="Proteomes" id="UP000232323">
    <property type="component" value="Unassembled WGS sequence"/>
</dbReference>
<dbReference type="GO" id="GO:0016020">
    <property type="term" value="C:membrane"/>
    <property type="evidence" value="ECO:0007669"/>
    <property type="project" value="UniProtKB-SubCell"/>
</dbReference>
<sequence length="454" mass="50205">MVASIKSPPLTERASLPTMHLLSRGGASVSDLLGAAISNPAYLNQSSHPFTALSWQEEYSNKSNSHNLIDDQVKNHTGQKEQQGILLPSAKRNLTHTQDNTIGAAESVLITRVGMEDAVAAHGMMVAEDNRQAIVVIDQEWPLSSLSQTSAELDDDMIACSTGKEDKLQQQQQQQQGLLLSPSSFLSDPEAGILQAPKRSRRWLARRKTDFRIAWEHRLLSYQEIPDWMRDKSLILGSYCPHMSVKQALYSLFIWHNETFNVWSHLAATSSATHLFYVVGQEASDLLWKLDHTAIAVGATTAFFPICFYAFACHISTAITYVVLTCALASGVIATSMMDIFHTPRFRPVRACVQMSFPMYAMAPLIHATRLLVRYPDALQALILVYAAMVIIIVLGTAIFATRACEKMLPAGRVELVGSSHNVMHVMVVVSHVVFVAAGYDLWLFRQSSEGGQC</sequence>
<feature type="binding site" evidence="6">
    <location>
        <position position="421"/>
    </location>
    <ligand>
        <name>Zn(2+)</name>
        <dbReference type="ChEBI" id="CHEBI:29105"/>
    </ligand>
</feature>
<dbReference type="PANTHER" id="PTHR20855:SF52">
    <property type="entry name" value="ADIPONECTIN RECEPTOR PROTEIN"/>
    <property type="match status" value="1"/>
</dbReference>
<evidence type="ECO:0000313" key="9">
    <source>
        <dbReference type="Proteomes" id="UP000232323"/>
    </source>
</evidence>
<feature type="transmembrane region" description="Helical" evidence="7">
    <location>
        <begin position="422"/>
        <end position="440"/>
    </location>
</feature>
<accession>A0A250WTR0</accession>
<keyword evidence="9" id="KW-1185">Reference proteome</keyword>
<evidence type="ECO:0000256" key="6">
    <source>
        <dbReference type="PIRSR" id="PIRSR604254-1"/>
    </source>
</evidence>
<comment type="caution">
    <text evidence="8">The sequence shown here is derived from an EMBL/GenBank/DDBJ whole genome shotgun (WGS) entry which is preliminary data.</text>
</comment>
<dbReference type="AlphaFoldDB" id="A0A250WTR0"/>
<name>A0A250WTR0_9CHLO</name>
<evidence type="ECO:0000256" key="5">
    <source>
        <dbReference type="ARBA" id="ARBA00023136"/>
    </source>
</evidence>
<evidence type="ECO:0000256" key="3">
    <source>
        <dbReference type="ARBA" id="ARBA00022692"/>
    </source>
</evidence>
<dbReference type="Pfam" id="PF03006">
    <property type="entry name" value="HlyIII"/>
    <property type="match status" value="1"/>
</dbReference>
<feature type="transmembrane region" description="Helical" evidence="7">
    <location>
        <begin position="379"/>
        <end position="401"/>
    </location>
</feature>
<protein>
    <submittedName>
        <fullName evidence="8">Uncharacterized protein</fullName>
    </submittedName>
</protein>
<keyword evidence="6" id="KW-0479">Metal-binding</keyword>
<reference evidence="8 9" key="1">
    <citation type="submission" date="2017-08" db="EMBL/GenBank/DDBJ databases">
        <title>Acidophilic green algal genome provides insights into adaptation to an acidic environment.</title>
        <authorList>
            <person name="Hirooka S."/>
            <person name="Hirose Y."/>
            <person name="Kanesaki Y."/>
            <person name="Higuchi S."/>
            <person name="Fujiwara T."/>
            <person name="Onuma R."/>
            <person name="Era A."/>
            <person name="Ohbayashi R."/>
            <person name="Uzuka A."/>
            <person name="Nozaki H."/>
            <person name="Yoshikawa H."/>
            <person name="Miyagishima S.Y."/>
        </authorList>
    </citation>
    <scope>NUCLEOTIDE SEQUENCE [LARGE SCALE GENOMIC DNA]</scope>
    <source>
        <strain evidence="8 9">NIES-2499</strain>
    </source>
</reference>
<dbReference type="GO" id="GO:0038023">
    <property type="term" value="F:signaling receptor activity"/>
    <property type="evidence" value="ECO:0007669"/>
    <property type="project" value="TreeGrafter"/>
</dbReference>
<keyword evidence="6" id="KW-0862">Zinc</keyword>
<dbReference type="OrthoDB" id="529367at2759"/>